<protein>
    <submittedName>
        <fullName evidence="6">Probable serine racemase isoform X1</fullName>
    </submittedName>
</protein>
<evidence type="ECO:0000256" key="3">
    <source>
        <dbReference type="ARBA" id="ARBA00022898"/>
    </source>
</evidence>
<feature type="domain" description="Tryptophan synthase beta chain-like PALP" evidence="4">
    <location>
        <begin position="17"/>
        <end position="310"/>
    </location>
</feature>
<keyword evidence="5" id="KW-1185">Reference proteome</keyword>
<dbReference type="InterPro" id="IPR001926">
    <property type="entry name" value="TrpB-like_PALP"/>
</dbReference>
<proteinExistence type="inferred from homology"/>
<dbReference type="CDD" id="cd01562">
    <property type="entry name" value="Thr-dehyd"/>
    <property type="match status" value="1"/>
</dbReference>
<keyword evidence="3" id="KW-0663">Pyridoxal phosphate</keyword>
<dbReference type="Proteomes" id="UP000695022">
    <property type="component" value="Unplaced"/>
</dbReference>
<evidence type="ECO:0000256" key="1">
    <source>
        <dbReference type="ARBA" id="ARBA00001933"/>
    </source>
</evidence>
<reference evidence="6" key="1">
    <citation type="submission" date="2025-08" db="UniProtKB">
        <authorList>
            <consortium name="RefSeq"/>
        </authorList>
    </citation>
    <scope>IDENTIFICATION</scope>
</reference>
<sequence length="321" mass="34330">MTTTFEDVVAARGRISKYAQTTPVFTSSTVDAMTGQQVFFKAENLQTTGSFKVRGALYAISKLMENNPDVPGVVTHSSGNNAQAVAWVARRYGLPCTVACPSNASEAKIRAMKSYGAEVVFCEPNMKSREECAAAICAKTGRALIHSFDNVDVIAGQGTMAMEFLEQVPDLDAMLVCIGGGGMAAGVALTVKAMRPSCKVYLVEPEGKALEKYLRAGQRDANDSSYVATVADGIRCKQVGKHNMPILCENAEKNVLTVNDTEIIDAMKFIWTRMKLVIETSAAAPVAALLSGKLAQVAPHLEKVGIILCGGNVDLNNLPWE</sequence>
<dbReference type="SUPFAM" id="SSF53686">
    <property type="entry name" value="Tryptophan synthase beta subunit-like PLP-dependent enzymes"/>
    <property type="match status" value="1"/>
</dbReference>
<evidence type="ECO:0000259" key="4">
    <source>
        <dbReference type="Pfam" id="PF00291"/>
    </source>
</evidence>
<dbReference type="PANTHER" id="PTHR43050">
    <property type="entry name" value="SERINE / THREONINE RACEMASE FAMILY MEMBER"/>
    <property type="match status" value="1"/>
</dbReference>
<name>A0ABM1DVK9_PRICU</name>
<evidence type="ECO:0000313" key="5">
    <source>
        <dbReference type="Proteomes" id="UP000695022"/>
    </source>
</evidence>
<comment type="cofactor">
    <cofactor evidence="1">
        <name>pyridoxal 5'-phosphate</name>
        <dbReference type="ChEBI" id="CHEBI:597326"/>
    </cofactor>
</comment>
<dbReference type="Pfam" id="PF00291">
    <property type="entry name" value="PALP"/>
    <property type="match status" value="1"/>
</dbReference>
<dbReference type="RefSeq" id="XP_014663980.1">
    <property type="nucleotide sequence ID" value="XM_014808494.1"/>
</dbReference>
<organism evidence="5 6">
    <name type="scientific">Priapulus caudatus</name>
    <name type="common">Priapulid worm</name>
    <dbReference type="NCBI Taxonomy" id="37621"/>
    <lineage>
        <taxon>Eukaryota</taxon>
        <taxon>Metazoa</taxon>
        <taxon>Ecdysozoa</taxon>
        <taxon>Scalidophora</taxon>
        <taxon>Priapulida</taxon>
        <taxon>Priapulimorpha</taxon>
        <taxon>Priapulimorphida</taxon>
        <taxon>Priapulidae</taxon>
        <taxon>Priapulus</taxon>
    </lineage>
</organism>
<dbReference type="PANTHER" id="PTHR43050:SF1">
    <property type="entry name" value="SERINE RACEMASE"/>
    <property type="match status" value="1"/>
</dbReference>
<evidence type="ECO:0000313" key="6">
    <source>
        <dbReference type="RefSeq" id="XP_014663980.1"/>
    </source>
</evidence>
<comment type="similarity">
    <text evidence="2">Belongs to the serine/threonine dehydratase family.</text>
</comment>
<dbReference type="InterPro" id="IPR036052">
    <property type="entry name" value="TrpB-like_PALP_sf"/>
</dbReference>
<dbReference type="Gene3D" id="3.40.50.1100">
    <property type="match status" value="2"/>
</dbReference>
<evidence type="ECO:0000256" key="2">
    <source>
        <dbReference type="ARBA" id="ARBA00010869"/>
    </source>
</evidence>
<accession>A0ABM1DVK9</accession>
<gene>
    <name evidence="6" type="primary">LOC106806525</name>
</gene>
<dbReference type="GeneID" id="106806525"/>